<dbReference type="KEGG" id="ses:SARI_00206"/>
<name>A9MG45_SALAR</name>
<dbReference type="Proteomes" id="UP000002084">
    <property type="component" value="Chromosome"/>
</dbReference>
<accession>A9MG45</accession>
<dbReference type="EMBL" id="CP000880">
    <property type="protein sequence ID" value="ABX20153.1"/>
    <property type="molecule type" value="Genomic_DNA"/>
</dbReference>
<dbReference type="HOGENOM" id="CLU_3047756_0_0_6"/>
<evidence type="ECO:0000313" key="1">
    <source>
        <dbReference type="EMBL" id="ABX20153.1"/>
    </source>
</evidence>
<organism evidence="1 2">
    <name type="scientific">Salmonella arizonae (strain ATCC BAA-731 / CDC346-86 / RSK2980)</name>
    <dbReference type="NCBI Taxonomy" id="41514"/>
    <lineage>
        <taxon>Bacteria</taxon>
        <taxon>Pseudomonadati</taxon>
        <taxon>Pseudomonadota</taxon>
        <taxon>Gammaproteobacteria</taxon>
        <taxon>Enterobacterales</taxon>
        <taxon>Enterobacteriaceae</taxon>
        <taxon>Salmonella</taxon>
    </lineage>
</organism>
<sequence length="54" mass="6337">MMPVTRYFCIFIKLGFQETINLVADTLQKSQNSDNIPDKALFVRNIRIMMSKRV</sequence>
<evidence type="ECO:0000313" key="2">
    <source>
        <dbReference type="Proteomes" id="UP000002084"/>
    </source>
</evidence>
<reference evidence="1 2" key="1">
    <citation type="submission" date="2007-11" db="EMBL/GenBank/DDBJ databases">
        <authorList>
            <consortium name="The Salmonella enterica serovar Arizonae Genome Sequencing Project"/>
            <person name="McClelland M."/>
            <person name="Sanderson E.K."/>
            <person name="Porwollik S."/>
            <person name="Spieth J."/>
            <person name="Clifton W.S."/>
            <person name="Fulton R."/>
            <person name="Chunyan W."/>
            <person name="Wollam A."/>
            <person name="Shah N."/>
            <person name="Pepin K."/>
            <person name="Bhonagiri V."/>
            <person name="Nash W."/>
            <person name="Johnson M."/>
            <person name="Thiruvilangam P."/>
            <person name="Wilson R."/>
        </authorList>
    </citation>
    <scope>NUCLEOTIDE SEQUENCE [LARGE SCALE GENOMIC DNA]</scope>
    <source>
        <strain evidence="2">ATCC BAA-731 / CDC346-86 / RSK2980</strain>
    </source>
</reference>
<protein>
    <submittedName>
        <fullName evidence="1">Uncharacterized protein</fullName>
    </submittedName>
</protein>
<gene>
    <name evidence="1" type="ordered locus">SARI_00206</name>
</gene>
<keyword evidence="2" id="KW-1185">Reference proteome</keyword>
<proteinExistence type="predicted"/>
<dbReference type="AlphaFoldDB" id="A9MG45"/>